<dbReference type="InterPro" id="IPR017926">
    <property type="entry name" value="GATASE"/>
</dbReference>
<keyword evidence="5" id="KW-0067">ATP-binding</keyword>
<evidence type="ECO:0000313" key="8">
    <source>
        <dbReference type="Proteomes" id="UP001354989"/>
    </source>
</evidence>
<dbReference type="RefSeq" id="WP_332920217.1">
    <property type="nucleotide sequence ID" value="NZ_AP025295.1"/>
</dbReference>
<keyword evidence="1" id="KW-0436">Ligase</keyword>
<evidence type="ECO:0000256" key="3">
    <source>
        <dbReference type="ARBA" id="ARBA00022749"/>
    </source>
</evidence>
<reference evidence="7 8" key="1">
    <citation type="submission" date="2021-12" db="EMBL/GenBank/DDBJ databases">
        <title>Genome sequencing of bacteria with rrn-lacking chromosome and rrn-plasmid.</title>
        <authorList>
            <person name="Anda M."/>
            <person name="Iwasaki W."/>
        </authorList>
    </citation>
    <scope>NUCLEOTIDE SEQUENCE [LARGE SCALE GENOMIC DNA]</scope>
    <source>
        <strain evidence="7 8">NBRC 101262</strain>
        <plasmid evidence="7 8">pPP3</plasmid>
    </source>
</reference>
<protein>
    <recommendedName>
        <fullName evidence="6">Glutamine amidotransferase domain-containing protein</fullName>
    </recommendedName>
</protein>
<geneLocation type="plasmid" evidence="7 8">
    <name>pPP3</name>
</geneLocation>
<dbReference type="PANTHER" id="PTHR11922:SF2">
    <property type="entry name" value="GMP SYNTHASE [GLUTAMINE-HYDROLYZING]"/>
    <property type="match status" value="1"/>
</dbReference>
<evidence type="ECO:0000256" key="2">
    <source>
        <dbReference type="ARBA" id="ARBA00022741"/>
    </source>
</evidence>
<evidence type="ECO:0000256" key="4">
    <source>
        <dbReference type="ARBA" id="ARBA00022755"/>
    </source>
</evidence>
<keyword evidence="2" id="KW-0547">Nucleotide-binding</keyword>
<dbReference type="Pfam" id="PF00117">
    <property type="entry name" value="GATase"/>
    <property type="match status" value="1"/>
</dbReference>
<name>A0ABM7VKJ2_9BACT</name>
<gene>
    <name evidence="7" type="ORF">PEPS_37810</name>
</gene>
<evidence type="ECO:0000256" key="5">
    <source>
        <dbReference type="ARBA" id="ARBA00022840"/>
    </source>
</evidence>
<keyword evidence="4" id="KW-0658">Purine biosynthesis</keyword>
<feature type="domain" description="Glutamine amidotransferase" evidence="6">
    <location>
        <begin position="4"/>
        <end position="181"/>
    </location>
</feature>
<evidence type="ECO:0000256" key="1">
    <source>
        <dbReference type="ARBA" id="ARBA00022598"/>
    </source>
</evidence>
<evidence type="ECO:0000313" key="7">
    <source>
        <dbReference type="EMBL" id="BDD01501.1"/>
    </source>
</evidence>
<dbReference type="Proteomes" id="UP001354989">
    <property type="component" value="Plasmid pPP3"/>
</dbReference>
<keyword evidence="7" id="KW-0614">Plasmid</keyword>
<proteinExistence type="predicted"/>
<dbReference type="EMBL" id="AP025295">
    <property type="protein sequence ID" value="BDD01501.1"/>
    <property type="molecule type" value="Genomic_DNA"/>
</dbReference>
<sequence length="194" mass="21999">MVIIIDCGSVSVPDIVREVRRFRSKMMMVGLQEFEADQMPDHDALIISGTNMNFTDGEFEALREKFAFLMTSDMPTLGIGGGMQIIGQSYRAQIYKGVCERDYTTMTRHTDHAILSHFSYQFDMKTNHCEGITLPAGFQKVASSRNYEVEAIAHHFRPIYGVMFNPELSGTLGTAIFKNFFNLANSYIQNPMLR</sequence>
<dbReference type="PANTHER" id="PTHR11922">
    <property type="entry name" value="GMP SYNTHASE-RELATED"/>
    <property type="match status" value="1"/>
</dbReference>
<dbReference type="InterPro" id="IPR029062">
    <property type="entry name" value="Class_I_gatase-like"/>
</dbReference>
<keyword evidence="8" id="KW-1185">Reference proteome</keyword>
<dbReference type="PROSITE" id="PS51273">
    <property type="entry name" value="GATASE_TYPE_1"/>
    <property type="match status" value="1"/>
</dbReference>
<evidence type="ECO:0000259" key="6">
    <source>
        <dbReference type="Pfam" id="PF00117"/>
    </source>
</evidence>
<dbReference type="Gene3D" id="3.40.50.880">
    <property type="match status" value="1"/>
</dbReference>
<dbReference type="SUPFAM" id="SSF52317">
    <property type="entry name" value="Class I glutamine amidotransferase-like"/>
    <property type="match status" value="1"/>
</dbReference>
<accession>A0ABM7VKJ2</accession>
<organism evidence="7 8">
    <name type="scientific">Persicobacter psychrovividus</name>
    <dbReference type="NCBI Taxonomy" id="387638"/>
    <lineage>
        <taxon>Bacteria</taxon>
        <taxon>Pseudomonadati</taxon>
        <taxon>Bacteroidota</taxon>
        <taxon>Cytophagia</taxon>
        <taxon>Cytophagales</taxon>
        <taxon>Persicobacteraceae</taxon>
        <taxon>Persicobacter</taxon>
    </lineage>
</organism>
<keyword evidence="3" id="KW-0332">GMP biosynthesis</keyword>